<dbReference type="InterPro" id="IPR027417">
    <property type="entry name" value="P-loop_NTPase"/>
</dbReference>
<dbReference type="Pfam" id="PF13614">
    <property type="entry name" value="AAA_31"/>
    <property type="match status" value="1"/>
</dbReference>
<gene>
    <name evidence="2" type="ORF">ABSH63_13305</name>
</gene>
<dbReference type="Gene3D" id="3.40.50.300">
    <property type="entry name" value="P-loop containing nucleotide triphosphate hydrolases"/>
    <property type="match status" value="1"/>
</dbReference>
<dbReference type="InterPro" id="IPR025669">
    <property type="entry name" value="AAA_dom"/>
</dbReference>
<dbReference type="PANTHER" id="PTHR13696">
    <property type="entry name" value="P-LOOP CONTAINING NUCLEOSIDE TRIPHOSPHATE HYDROLASE"/>
    <property type="match status" value="1"/>
</dbReference>
<dbReference type="EMBL" id="JBEPIJ010000018">
    <property type="protein sequence ID" value="MES0874976.1"/>
    <property type="molecule type" value="Genomic_DNA"/>
</dbReference>
<dbReference type="InterPro" id="IPR050678">
    <property type="entry name" value="DNA_Partitioning_ATPase"/>
</dbReference>
<dbReference type="PANTHER" id="PTHR13696:SF52">
    <property type="entry name" value="PARA FAMILY PROTEIN CT_582"/>
    <property type="match status" value="1"/>
</dbReference>
<evidence type="ECO:0000259" key="1">
    <source>
        <dbReference type="Pfam" id="PF13614"/>
    </source>
</evidence>
<dbReference type="RefSeq" id="WP_352890358.1">
    <property type="nucleotide sequence ID" value="NZ_JBEPIJ010000018.1"/>
</dbReference>
<accession>A0ABV2ADU4</accession>
<feature type="domain" description="AAA" evidence="1">
    <location>
        <begin position="1"/>
        <end position="164"/>
    </location>
</feature>
<dbReference type="SUPFAM" id="SSF52540">
    <property type="entry name" value="P-loop containing nucleoside triphosphate hydrolases"/>
    <property type="match status" value="1"/>
</dbReference>
<protein>
    <submittedName>
        <fullName evidence="2">AAA family ATPase</fullName>
    </submittedName>
</protein>
<sequence>MKTLALHNLKGGVGKTAAAVNLAYLAAANDVRTLLWDLDPQGAASWYFHGEPQDCTAKDLLRGPPSTISRLVVPSPYRQLDLVPADFSYRYLDILLRKIEPPRAALQRLLKPFAGQYRLAVLDCPPSLSHLADNVFSAADLVAVPVVPTFLSLRALEQVQAYFQQEGFDAKKLRPFYSMADRRRSLHRELLERPPRAMARAFKAVIPYAAMVERMGERRAPMAVYAPSEDPALLAYAELWLEVSAALAL</sequence>
<dbReference type="Proteomes" id="UP001465331">
    <property type="component" value="Unassembled WGS sequence"/>
</dbReference>
<keyword evidence="3" id="KW-1185">Reference proteome</keyword>
<comment type="caution">
    <text evidence="2">The sequence shown here is derived from an EMBL/GenBank/DDBJ whole genome shotgun (WGS) entry which is preliminary data.</text>
</comment>
<name>A0ABV2ADU4_9GAMM</name>
<evidence type="ECO:0000313" key="2">
    <source>
        <dbReference type="EMBL" id="MES0874976.1"/>
    </source>
</evidence>
<organism evidence="2 3">
    <name type="scientific">Sinimarinibacterium thermocellulolyticum</name>
    <dbReference type="NCBI Taxonomy" id="3170016"/>
    <lineage>
        <taxon>Bacteria</taxon>
        <taxon>Pseudomonadati</taxon>
        <taxon>Pseudomonadota</taxon>
        <taxon>Gammaproteobacteria</taxon>
        <taxon>Nevskiales</taxon>
        <taxon>Nevskiaceae</taxon>
        <taxon>Sinimarinibacterium</taxon>
    </lineage>
</organism>
<proteinExistence type="predicted"/>
<evidence type="ECO:0000313" key="3">
    <source>
        <dbReference type="Proteomes" id="UP001465331"/>
    </source>
</evidence>
<dbReference type="CDD" id="cd02042">
    <property type="entry name" value="ParAB_family"/>
    <property type="match status" value="1"/>
</dbReference>
<reference evidence="2 3" key="1">
    <citation type="submission" date="2024-06" db="EMBL/GenBank/DDBJ databases">
        <authorList>
            <person name="Li Z."/>
            <person name="Jiang Y."/>
        </authorList>
    </citation>
    <scope>NUCLEOTIDE SEQUENCE [LARGE SCALE GENOMIC DNA]</scope>
    <source>
        <strain evidence="2 3">HSW-8</strain>
    </source>
</reference>